<organism evidence="2 3">
    <name type="scientific">Streptococcus criceti HS-6</name>
    <dbReference type="NCBI Taxonomy" id="873449"/>
    <lineage>
        <taxon>Bacteria</taxon>
        <taxon>Bacillati</taxon>
        <taxon>Bacillota</taxon>
        <taxon>Bacilli</taxon>
        <taxon>Lactobacillales</taxon>
        <taxon>Streptococcaceae</taxon>
        <taxon>Streptococcus</taxon>
    </lineage>
</organism>
<dbReference type="InterPro" id="IPR051532">
    <property type="entry name" value="Ester_Hydrolysis_Enzymes"/>
</dbReference>
<sequence length="235" mass="27999">MKIICIGDSLTFGNVGYSYIYFLGKKSHRKYINKGKNGDTVRGAYNRLKNLIDKPKYKSEIYILGIGTNDIFLPYLRSVSWFWFLQMSLRCKIKKCIEDDNIFYEEYDKVLKFLCEKNKKVIIFGIPFINLKNFPNEHLMNRNKIIRELAEKHNCPFVDIYKLQRENIDEDNRVYTWKYRFLVRILDTLIMTLFPFTKDYFAKMRGLTTTVDGAHFNSKSAKVLAEEIEKHIMFK</sequence>
<feature type="domain" description="SGNH hydrolase-type esterase" evidence="1">
    <location>
        <begin position="5"/>
        <end position="167"/>
    </location>
</feature>
<dbReference type="eggNOG" id="COG2755">
    <property type="taxonomic scope" value="Bacteria"/>
</dbReference>
<dbReference type="Pfam" id="PF13472">
    <property type="entry name" value="Lipase_GDSL_2"/>
    <property type="match status" value="1"/>
</dbReference>
<accession>G5JPR2</accession>
<dbReference type="SUPFAM" id="SSF52266">
    <property type="entry name" value="SGNH hydrolase"/>
    <property type="match status" value="1"/>
</dbReference>
<dbReference type="OrthoDB" id="9794725at2"/>
<dbReference type="InterPro" id="IPR013830">
    <property type="entry name" value="SGNH_hydro"/>
</dbReference>
<dbReference type="RefSeq" id="WP_004228339.1">
    <property type="nucleotide sequence ID" value="NZ_AEUV02000002.1"/>
</dbReference>
<comment type="caution">
    <text evidence="2">The sequence shown here is derived from an EMBL/GenBank/DDBJ whole genome shotgun (WGS) entry which is preliminary data.</text>
</comment>
<evidence type="ECO:0000313" key="3">
    <source>
        <dbReference type="Proteomes" id="UP000004322"/>
    </source>
</evidence>
<dbReference type="PANTHER" id="PTHR30383:SF5">
    <property type="entry name" value="SGNH HYDROLASE-TYPE ESTERASE DOMAIN-CONTAINING PROTEIN"/>
    <property type="match status" value="1"/>
</dbReference>
<dbReference type="PANTHER" id="PTHR30383">
    <property type="entry name" value="THIOESTERASE 1/PROTEASE 1/LYSOPHOSPHOLIPASE L1"/>
    <property type="match status" value="1"/>
</dbReference>
<gene>
    <name evidence="2" type="ORF">STRCR_1645</name>
</gene>
<dbReference type="CDD" id="cd00229">
    <property type="entry name" value="SGNH_hydrolase"/>
    <property type="match status" value="1"/>
</dbReference>
<dbReference type="AlphaFoldDB" id="G5JPR2"/>
<dbReference type="Gene3D" id="3.40.50.1110">
    <property type="entry name" value="SGNH hydrolase"/>
    <property type="match status" value="1"/>
</dbReference>
<proteinExistence type="predicted"/>
<dbReference type="InterPro" id="IPR036514">
    <property type="entry name" value="SGNH_hydro_sf"/>
</dbReference>
<dbReference type="EMBL" id="AEUV02000002">
    <property type="protein sequence ID" value="EHI74733.1"/>
    <property type="molecule type" value="Genomic_DNA"/>
</dbReference>
<dbReference type="STRING" id="873449.STRCR_1645"/>
<keyword evidence="3" id="KW-1185">Reference proteome</keyword>
<name>G5JPR2_STRCG</name>
<protein>
    <recommendedName>
        <fullName evidence="1">SGNH hydrolase-type esterase domain-containing protein</fullName>
    </recommendedName>
</protein>
<evidence type="ECO:0000259" key="1">
    <source>
        <dbReference type="Pfam" id="PF13472"/>
    </source>
</evidence>
<reference evidence="2" key="1">
    <citation type="submission" date="2011-07" db="EMBL/GenBank/DDBJ databases">
        <authorList>
            <person name="Stanhope M.J."/>
            <person name="Durkin A.S."/>
            <person name="Hostetler J."/>
            <person name="Kim M."/>
            <person name="Radune D."/>
            <person name="Singh I."/>
            <person name="Town C.D."/>
        </authorList>
    </citation>
    <scope>NUCLEOTIDE SEQUENCE [LARGE SCALE GENOMIC DNA]</scope>
    <source>
        <strain evidence="2">HS-6</strain>
    </source>
</reference>
<dbReference type="GO" id="GO:0004622">
    <property type="term" value="F:phosphatidylcholine lysophospholipase activity"/>
    <property type="evidence" value="ECO:0007669"/>
    <property type="project" value="TreeGrafter"/>
</dbReference>
<dbReference type="Proteomes" id="UP000004322">
    <property type="component" value="Unassembled WGS sequence"/>
</dbReference>
<evidence type="ECO:0000313" key="2">
    <source>
        <dbReference type="EMBL" id="EHI74733.1"/>
    </source>
</evidence>